<evidence type="ECO:0000313" key="3">
    <source>
        <dbReference type="Proteomes" id="UP000192536"/>
    </source>
</evidence>
<feature type="region of interest" description="Disordered" evidence="1">
    <location>
        <begin position="1"/>
        <end position="22"/>
    </location>
</feature>
<dbReference type="EMBL" id="MRWE01000007">
    <property type="protein sequence ID" value="ORJ26453.1"/>
    <property type="molecule type" value="Genomic_DNA"/>
</dbReference>
<comment type="caution">
    <text evidence="2">The sequence shown here is derived from an EMBL/GenBank/DDBJ whole genome shotgun (WGS) entry which is preliminary data.</text>
</comment>
<dbReference type="InterPro" id="IPR035074">
    <property type="entry name" value="EspA/CesA-like"/>
</dbReference>
<organism evidence="2 3">
    <name type="scientific">Rouxiella badensis</name>
    <dbReference type="NCBI Taxonomy" id="1646377"/>
    <lineage>
        <taxon>Bacteria</taxon>
        <taxon>Pseudomonadati</taxon>
        <taxon>Pseudomonadota</taxon>
        <taxon>Gammaproteobacteria</taxon>
        <taxon>Enterobacterales</taxon>
        <taxon>Yersiniaceae</taxon>
        <taxon>Rouxiella</taxon>
    </lineage>
</organism>
<dbReference type="SUPFAM" id="SSF116927">
    <property type="entry name" value="EspA/CesA-like"/>
    <property type="match status" value="1"/>
</dbReference>
<dbReference type="InterPro" id="IPR005095">
    <property type="entry name" value="EspA"/>
</dbReference>
<accession>A0A1X0WIA9</accession>
<protein>
    <recommendedName>
        <fullName evidence="4">Secretion protein EspA</fullName>
    </recommendedName>
</protein>
<gene>
    <name evidence="2" type="ORF">BS640_06330</name>
</gene>
<evidence type="ECO:0000313" key="2">
    <source>
        <dbReference type="EMBL" id="ORJ26453.1"/>
    </source>
</evidence>
<dbReference type="Proteomes" id="UP000192536">
    <property type="component" value="Unassembled WGS sequence"/>
</dbReference>
<sequence length="241" mass="26722">MTTITNENISAFSAGEVPQSNDEKNDLDYLKAMKNHSMMGGAMVTMEEMMLMFTELAQGKFKQMQDKTAVGRDATDLANRVEGIVAKLASGDDLGELPQDVIDYMKKNNILIGGKSVDDFLEGVGYTQAEWHYQYWKDEKNLAPEHKGDTARIEKEKKSYAAQVKKEGGDPENIVKKMSKSQLEEVKNALESTATRATDFVQSSQLKLQQLMQSFNTAVAMANAVQSMNGESTKSIAQSIR</sequence>
<reference evidence="2 3" key="1">
    <citation type="journal article" date="2017" name="Int. J. Syst. Evol. Microbiol.">
        <title>Rouxiella badensis sp. nov. and Rouxiella silvae sp. nov. isolated from peat bog soil in Germany and emendation of the genus description.</title>
        <authorList>
            <person name="Le Fleche-Mateos A."/>
            <person name="Kugler J.H."/>
            <person name="Hansen S.H."/>
            <person name="Syldatk C."/>
            <person name="Hausmann R."/>
            <person name="Lomprez F."/>
            <person name="Vandenbogaert M."/>
            <person name="Manuguerra J.C."/>
            <person name="Grimont P.A."/>
        </authorList>
    </citation>
    <scope>NUCLEOTIDE SEQUENCE [LARGE SCALE GENOMIC DNA]</scope>
    <source>
        <strain evidence="2 3">DSM 100043</strain>
    </source>
</reference>
<name>A0A1X0WIA9_9GAMM</name>
<dbReference type="GeneID" id="93565587"/>
<evidence type="ECO:0008006" key="4">
    <source>
        <dbReference type="Google" id="ProtNLM"/>
    </source>
</evidence>
<dbReference type="RefSeq" id="WP_017490918.1">
    <property type="nucleotide sequence ID" value="NZ_CP049603.1"/>
</dbReference>
<keyword evidence="3" id="KW-1185">Reference proteome</keyword>
<proteinExistence type="predicted"/>
<dbReference type="AlphaFoldDB" id="A0A1X0WIA9"/>
<feature type="compositionally biased region" description="Polar residues" evidence="1">
    <location>
        <begin position="1"/>
        <end position="11"/>
    </location>
</feature>
<dbReference type="Pfam" id="PF03433">
    <property type="entry name" value="EspA"/>
    <property type="match status" value="1"/>
</dbReference>
<evidence type="ECO:0000256" key="1">
    <source>
        <dbReference type="SAM" id="MobiDB-lite"/>
    </source>
</evidence>
<dbReference type="STRING" id="1646377.BS640_06330"/>